<dbReference type="GO" id="GO:0046677">
    <property type="term" value="P:response to antibiotic"/>
    <property type="evidence" value="ECO:0007669"/>
    <property type="project" value="UniProtKB-KW"/>
</dbReference>
<protein>
    <recommendedName>
        <fullName evidence="4">Aminoglycoside N(3)-acetyltransferase</fullName>
        <ecNumber evidence="4">2.3.1.-</ecNumber>
    </recommendedName>
</protein>
<reference evidence="5 6" key="1">
    <citation type="submission" date="2016-11" db="EMBL/GenBank/DDBJ databases">
        <authorList>
            <person name="Jaros S."/>
            <person name="Januszkiewicz K."/>
            <person name="Wedrychowicz H."/>
        </authorList>
    </citation>
    <scope>NUCLEOTIDE SEQUENCE [LARGE SCALE GENOMIC DNA]</scope>
    <source>
        <strain evidence="5 6">Con a/3</strain>
    </source>
</reference>
<gene>
    <name evidence="5" type="ORF">UN64_16645</name>
</gene>
<dbReference type="EMBL" id="MQMF01000004">
    <property type="protein sequence ID" value="OOE10185.1"/>
    <property type="molecule type" value="Genomic_DNA"/>
</dbReference>
<dbReference type="SUPFAM" id="SSF110710">
    <property type="entry name" value="TTHA0583/YokD-like"/>
    <property type="match status" value="1"/>
</dbReference>
<dbReference type="InterPro" id="IPR003679">
    <property type="entry name" value="Amioglycoside_AcTrfase"/>
</dbReference>
<evidence type="ECO:0000256" key="2">
    <source>
        <dbReference type="ARBA" id="ARBA00022679"/>
    </source>
</evidence>
<evidence type="ECO:0000313" key="5">
    <source>
        <dbReference type="EMBL" id="OOE10185.1"/>
    </source>
</evidence>
<dbReference type="RefSeq" id="WP_077365186.1">
    <property type="nucleotide sequence ID" value="NZ_MQMF01000004.1"/>
</dbReference>
<dbReference type="Proteomes" id="UP000188597">
    <property type="component" value="Unassembled WGS sequence"/>
</dbReference>
<keyword evidence="4" id="KW-0046">Antibiotic resistance</keyword>
<dbReference type="EC" id="2.3.1.-" evidence="4"/>
<comment type="similarity">
    <text evidence="1 4">Belongs to the antibiotic N-acetyltransferase family.</text>
</comment>
<evidence type="ECO:0000256" key="4">
    <source>
        <dbReference type="RuleBase" id="RU365031"/>
    </source>
</evidence>
<dbReference type="PANTHER" id="PTHR11104">
    <property type="entry name" value="AMINOGLYCOSIDE N3-ACETYLTRANSFERASE"/>
    <property type="match status" value="1"/>
</dbReference>
<evidence type="ECO:0000313" key="6">
    <source>
        <dbReference type="Proteomes" id="UP000188597"/>
    </source>
</evidence>
<name>A0A1V3G4R1_9BACL</name>
<keyword evidence="3 4" id="KW-0012">Acyltransferase</keyword>
<organism evidence="5 6">
    <name type="scientific">Fictibacillus arsenicus</name>
    <dbReference type="NCBI Taxonomy" id="255247"/>
    <lineage>
        <taxon>Bacteria</taxon>
        <taxon>Bacillati</taxon>
        <taxon>Bacillota</taxon>
        <taxon>Bacilli</taxon>
        <taxon>Bacillales</taxon>
        <taxon>Fictibacillaceae</taxon>
        <taxon>Fictibacillus</taxon>
    </lineage>
</organism>
<proteinExistence type="inferred from homology"/>
<dbReference type="AlphaFoldDB" id="A0A1V3G4R1"/>
<dbReference type="OrthoDB" id="7330654at2"/>
<comment type="caution">
    <text evidence="5">The sequence shown here is derived from an EMBL/GenBank/DDBJ whole genome shotgun (WGS) entry which is preliminary data.</text>
</comment>
<sequence length="272" mass="30289">MELKTDFPKTRSSLAKDFRNLGLKKGMTVIVHSSLKSLGWVVGGPVAVVQALMDVLTEEGTLVMPAHTAHYSDPAGWLNPPVPEEWWPVIRDEMPAFDPEVTPTFFMGAVVEAFRTFPGVIRSNHPTESFAAWGKNKEIIINGQTLDFALGEDSPLGKMYELGGHVLLIGVGYDSNTTMHLAEHRVPNPKTEENAGPYYLDGQRVWKTFTQVSYREELFEEIGNAYEEAGHTVKKGKAGLAECRLIPQVELVNFTERWLANYEKTLKPATNA</sequence>
<keyword evidence="2 4" id="KW-0808">Transferase</keyword>
<evidence type="ECO:0000256" key="1">
    <source>
        <dbReference type="ARBA" id="ARBA00006383"/>
    </source>
</evidence>
<dbReference type="GO" id="GO:0046353">
    <property type="term" value="F:aminoglycoside 3-N-acetyltransferase activity"/>
    <property type="evidence" value="ECO:0007669"/>
    <property type="project" value="UniProtKB-EC"/>
</dbReference>
<dbReference type="Pfam" id="PF02522">
    <property type="entry name" value="Antibiotic_NAT"/>
    <property type="match status" value="1"/>
</dbReference>
<comment type="catalytic activity">
    <reaction evidence="4">
        <text>a 2-deoxystreptamine antibiotic + acetyl-CoA = an N(3)-acetyl-2-deoxystreptamine antibiotic + CoA + H(+)</text>
        <dbReference type="Rhea" id="RHEA:12665"/>
        <dbReference type="ChEBI" id="CHEBI:15378"/>
        <dbReference type="ChEBI" id="CHEBI:57287"/>
        <dbReference type="ChEBI" id="CHEBI:57288"/>
        <dbReference type="ChEBI" id="CHEBI:57921"/>
        <dbReference type="ChEBI" id="CHEBI:77452"/>
        <dbReference type="EC" id="2.3.1.81"/>
    </reaction>
</comment>
<evidence type="ECO:0000256" key="3">
    <source>
        <dbReference type="ARBA" id="ARBA00023315"/>
    </source>
</evidence>
<accession>A0A1V3G4R1</accession>
<dbReference type="InterPro" id="IPR028345">
    <property type="entry name" value="Antibiotic_NAT-like"/>
</dbReference>
<dbReference type="PANTHER" id="PTHR11104:SF0">
    <property type="entry name" value="SPBETA PROPHAGE-DERIVED AMINOGLYCOSIDE N(3')-ACETYLTRANSFERASE-LIKE PROTEIN YOKD"/>
    <property type="match status" value="1"/>
</dbReference>